<dbReference type="Gene3D" id="2.30.290.10">
    <property type="entry name" value="BH3618-like"/>
    <property type="match status" value="1"/>
</dbReference>
<keyword evidence="1 4" id="KW-0963">Cytoplasm</keyword>
<comment type="function">
    <text evidence="4">Acts as an anti-CsrA protein, binds CsrA and prevents it from repressing translation of its target genes, one of which is flagellin. Binds to flagellin and participates in the assembly of the flagellum.</text>
</comment>
<proteinExistence type="inferred from homology"/>
<evidence type="ECO:0000256" key="4">
    <source>
        <dbReference type="HAMAP-Rule" id="MF_01185"/>
    </source>
</evidence>
<dbReference type="HAMAP" id="MF_01185">
    <property type="entry name" value="FliW"/>
    <property type="match status" value="1"/>
</dbReference>
<sequence length="155" mass="17520">MNISTLFFGELEVQETEVFTFAQGVPGFEELTQFTLVQPADSAPFSYIQSVQEGGLSFLVTDPFLFFKDYDISLPETVQEELKIEQPGDVLVWSVVTMNDDFTKITLNLLAPIIWNVKTKLAKQIILHDSEYNIKHEIVLSEVSEEANEPTQVEG</sequence>
<dbReference type="PANTHER" id="PTHR39190:SF1">
    <property type="entry name" value="FLAGELLAR ASSEMBLY FACTOR FLIW"/>
    <property type="match status" value="1"/>
</dbReference>
<gene>
    <name evidence="4" type="primary">fliW</name>
    <name evidence="5" type="ORF">GC098_00875</name>
</gene>
<evidence type="ECO:0000256" key="2">
    <source>
        <dbReference type="ARBA" id="ARBA00022795"/>
    </source>
</evidence>
<dbReference type="RefSeq" id="WP_171640086.1">
    <property type="nucleotide sequence ID" value="NZ_WHOA01000005.1"/>
</dbReference>
<evidence type="ECO:0000313" key="5">
    <source>
        <dbReference type="EMBL" id="NOU70001.1"/>
    </source>
</evidence>
<keyword evidence="5" id="KW-0282">Flagellum</keyword>
<comment type="subcellular location">
    <subcellularLocation>
        <location evidence="4">Cytoplasm</location>
    </subcellularLocation>
</comment>
<keyword evidence="4" id="KW-0143">Chaperone</keyword>
<dbReference type="SUPFAM" id="SSF141457">
    <property type="entry name" value="BH3618-like"/>
    <property type="match status" value="1"/>
</dbReference>
<keyword evidence="2 4" id="KW-1005">Bacterial flagellum biogenesis</keyword>
<dbReference type="Proteomes" id="UP000616779">
    <property type="component" value="Unassembled WGS sequence"/>
</dbReference>
<name>A0ABX1XNE6_9BACL</name>
<organism evidence="5 6">
    <name type="scientific">Paenibacillus phytorum</name>
    <dbReference type="NCBI Taxonomy" id="2654977"/>
    <lineage>
        <taxon>Bacteria</taxon>
        <taxon>Bacillati</taxon>
        <taxon>Bacillota</taxon>
        <taxon>Bacilli</taxon>
        <taxon>Bacillales</taxon>
        <taxon>Paenibacillaceae</taxon>
        <taxon>Paenibacillus</taxon>
    </lineage>
</organism>
<accession>A0ABX1XNE6</accession>
<evidence type="ECO:0000313" key="6">
    <source>
        <dbReference type="Proteomes" id="UP000616779"/>
    </source>
</evidence>
<comment type="caution">
    <text evidence="5">The sequence shown here is derived from an EMBL/GenBank/DDBJ whole genome shotgun (WGS) entry which is preliminary data.</text>
</comment>
<keyword evidence="6" id="KW-1185">Reference proteome</keyword>
<keyword evidence="5" id="KW-0969">Cilium</keyword>
<comment type="similarity">
    <text evidence="4">Belongs to the FliW family.</text>
</comment>
<dbReference type="EMBL" id="WHOA01000005">
    <property type="protein sequence ID" value="NOU70001.1"/>
    <property type="molecule type" value="Genomic_DNA"/>
</dbReference>
<keyword evidence="5" id="KW-0966">Cell projection</keyword>
<keyword evidence="3 4" id="KW-0810">Translation regulation</keyword>
<dbReference type="Pfam" id="PF02623">
    <property type="entry name" value="FliW"/>
    <property type="match status" value="1"/>
</dbReference>
<protein>
    <recommendedName>
        <fullName evidence="4">Flagellar assembly factor FliW</fullName>
    </recommendedName>
</protein>
<dbReference type="NCBIfam" id="NF009793">
    <property type="entry name" value="PRK13285.1-1"/>
    <property type="match status" value="1"/>
</dbReference>
<reference evidence="5 6" key="1">
    <citation type="submission" date="2019-10" db="EMBL/GenBank/DDBJ databases">
        <title>Description of Paenibacillus terrestris sp. nov.</title>
        <authorList>
            <person name="Carlier A."/>
            <person name="Qi S."/>
        </authorList>
    </citation>
    <scope>NUCLEOTIDE SEQUENCE [LARGE SCALE GENOMIC DNA]</scope>
    <source>
        <strain evidence="5 6">LMG 31458</strain>
    </source>
</reference>
<evidence type="ECO:0000256" key="3">
    <source>
        <dbReference type="ARBA" id="ARBA00022845"/>
    </source>
</evidence>
<dbReference type="PANTHER" id="PTHR39190">
    <property type="entry name" value="FLAGELLAR ASSEMBLY FACTOR FLIW"/>
    <property type="match status" value="1"/>
</dbReference>
<dbReference type="InterPro" id="IPR003775">
    <property type="entry name" value="Flagellar_assembly_factor_FliW"/>
</dbReference>
<comment type="subunit">
    <text evidence="4">Interacts with translational regulator CsrA and flagellin(s).</text>
</comment>
<evidence type="ECO:0000256" key="1">
    <source>
        <dbReference type="ARBA" id="ARBA00022490"/>
    </source>
</evidence>
<dbReference type="InterPro" id="IPR024046">
    <property type="entry name" value="Flagellar_assmbl_FliW_dom_sf"/>
</dbReference>